<dbReference type="InterPro" id="IPR007346">
    <property type="entry name" value="Endonuclease-I"/>
</dbReference>
<dbReference type="GO" id="GO:0004519">
    <property type="term" value="F:endonuclease activity"/>
    <property type="evidence" value="ECO:0007669"/>
    <property type="project" value="UniProtKB-KW"/>
</dbReference>
<keyword evidence="2" id="KW-0378">Hydrolase</keyword>
<evidence type="ECO:0000256" key="3">
    <source>
        <dbReference type="SAM" id="MobiDB-lite"/>
    </source>
</evidence>
<accession>A0ABS2M6E4</accession>
<dbReference type="InterPro" id="IPR045939">
    <property type="entry name" value="YhcR_N"/>
</dbReference>
<protein>
    <submittedName>
        <fullName evidence="5">Endonuclease I</fullName>
    </submittedName>
</protein>
<keyword evidence="6" id="KW-1185">Reference proteome</keyword>
<dbReference type="PANTHER" id="PTHR33607">
    <property type="entry name" value="ENDONUCLEASE-1"/>
    <property type="match status" value="1"/>
</dbReference>
<feature type="domain" description="Endonuclease YhcR N-terminal" evidence="4">
    <location>
        <begin position="55"/>
        <end position="156"/>
    </location>
</feature>
<comment type="caution">
    <text evidence="5">The sequence shown here is derived from an EMBL/GenBank/DDBJ whole genome shotgun (WGS) entry which is preliminary data.</text>
</comment>
<dbReference type="Pfam" id="PF19886">
    <property type="entry name" value="DUF6359"/>
    <property type="match status" value="1"/>
</dbReference>
<keyword evidence="5" id="KW-0255">Endonuclease</keyword>
<evidence type="ECO:0000256" key="1">
    <source>
        <dbReference type="ARBA" id="ARBA00022722"/>
    </source>
</evidence>
<gene>
    <name evidence="5" type="ORF">JOE61_000549</name>
</gene>
<name>A0ABS2M6E4_9ACTN</name>
<feature type="region of interest" description="Disordered" evidence="3">
    <location>
        <begin position="286"/>
        <end position="311"/>
    </location>
</feature>
<dbReference type="Proteomes" id="UP000732378">
    <property type="component" value="Unassembled WGS sequence"/>
</dbReference>
<dbReference type="SUPFAM" id="SSF54060">
    <property type="entry name" value="His-Me finger endonucleases"/>
    <property type="match status" value="1"/>
</dbReference>
<dbReference type="PANTHER" id="PTHR33607:SF2">
    <property type="entry name" value="ENDONUCLEASE-1"/>
    <property type="match status" value="1"/>
</dbReference>
<evidence type="ECO:0000313" key="6">
    <source>
        <dbReference type="Proteomes" id="UP000732378"/>
    </source>
</evidence>
<reference evidence="5 6" key="1">
    <citation type="submission" date="2021-01" db="EMBL/GenBank/DDBJ databases">
        <title>Sequencing the genomes of 1000 actinobacteria strains.</title>
        <authorList>
            <person name="Klenk H.-P."/>
        </authorList>
    </citation>
    <scope>NUCLEOTIDE SEQUENCE [LARGE SCALE GENOMIC DNA]</scope>
    <source>
        <strain evidence="5 6">DSM 18239</strain>
    </source>
</reference>
<dbReference type="InterPro" id="IPR044925">
    <property type="entry name" value="His-Me_finger_sf"/>
</dbReference>
<dbReference type="RefSeq" id="WP_193670388.1">
    <property type="nucleotide sequence ID" value="NZ_JACDTV010000014.1"/>
</dbReference>
<evidence type="ECO:0000313" key="5">
    <source>
        <dbReference type="EMBL" id="MBM7506735.1"/>
    </source>
</evidence>
<evidence type="ECO:0000259" key="4">
    <source>
        <dbReference type="Pfam" id="PF19886"/>
    </source>
</evidence>
<evidence type="ECO:0000256" key="2">
    <source>
        <dbReference type="ARBA" id="ARBA00022801"/>
    </source>
</evidence>
<dbReference type="EMBL" id="JAFBBZ010000001">
    <property type="protein sequence ID" value="MBM7506735.1"/>
    <property type="molecule type" value="Genomic_DNA"/>
</dbReference>
<proteinExistence type="predicted"/>
<dbReference type="Pfam" id="PF04231">
    <property type="entry name" value="Endonuclease_1"/>
    <property type="match status" value="1"/>
</dbReference>
<organism evidence="5 6">
    <name type="scientific">Nocardioides salarius</name>
    <dbReference type="NCBI Taxonomy" id="374513"/>
    <lineage>
        <taxon>Bacteria</taxon>
        <taxon>Bacillati</taxon>
        <taxon>Actinomycetota</taxon>
        <taxon>Actinomycetes</taxon>
        <taxon>Propionibacteriales</taxon>
        <taxon>Nocardioidaceae</taxon>
        <taxon>Nocardioides</taxon>
    </lineage>
</organism>
<sequence length="407" mass="42966">MPPVLAPRRLGVLLLVGVLGLLPACAGQEPAEEAGSAGGARTLLDPVATAGATAVAQALASPDGTALSVRGHLVGQPVAPGEVVRGPFSSDLALAVADDPGERDPARMLLVQLPAPLRSTWGLASHPELLGAEVVLGGERASYFSAAGLKQVDAVALVGAAPPTPAPSAAGDLPAVVQEYYADAEGRSGDDLARALHEIVSTDVERLRYDELWEALRDTDADPAAPGRVIELYTGDSVPGDANGGDPEEWNREHVWPQSRGGFGTAAGPGTDLHHVRPADVSVNADRSSLDFDDGGSPQGEAADTYRDADSWEPREAVKGDVARMVLYMAVRYEGGDGFADLEVSEQVGRRDLDALGHLGRLSTLLRWHEQDPPDAFERARNDAIFETWQGNRNPFVDRPEWVAAIW</sequence>
<keyword evidence="1" id="KW-0540">Nuclease</keyword>